<keyword evidence="1" id="KW-0808">Transferase</keyword>
<dbReference type="EMBL" id="FOAB01000004">
    <property type="protein sequence ID" value="SEL50998.1"/>
    <property type="molecule type" value="Genomic_DNA"/>
</dbReference>
<proteinExistence type="predicted"/>
<dbReference type="RefSeq" id="WP_091409244.1">
    <property type="nucleotide sequence ID" value="NZ_FOAB01000004.1"/>
</dbReference>
<evidence type="ECO:0000313" key="1">
    <source>
        <dbReference type="EMBL" id="SEL50998.1"/>
    </source>
</evidence>
<protein>
    <submittedName>
        <fullName evidence="1">cAMP-binding domain of CRP or a regulatory subunit of cAMP-dependent protein kinases</fullName>
    </submittedName>
</protein>
<dbReference type="Gene3D" id="2.60.120.10">
    <property type="entry name" value="Jelly Rolls"/>
    <property type="match status" value="1"/>
</dbReference>
<organism evidence="1 2">
    <name type="scientific">Aquimarina amphilecti</name>
    <dbReference type="NCBI Taxonomy" id="1038014"/>
    <lineage>
        <taxon>Bacteria</taxon>
        <taxon>Pseudomonadati</taxon>
        <taxon>Bacteroidota</taxon>
        <taxon>Flavobacteriia</taxon>
        <taxon>Flavobacteriales</taxon>
        <taxon>Flavobacteriaceae</taxon>
        <taxon>Aquimarina</taxon>
    </lineage>
</organism>
<keyword evidence="1" id="KW-0418">Kinase</keyword>
<sequence>MKNYLSSFYNIREEILEEYISYWSEYSIPKKSIITECYRTEHFLYFVKDGIQKSYYLNEGKQHVMFFAYAPSFSGIVESFLTQTPSKYCLEAITDSTFLRIPYTKHAQLIKENRELETLFRIIAEQFLIGIIERHHQLMAFNAETRFKKFAKRSPHMLNMVSQKDIASYLRIDPTNFSKLINTVKI</sequence>
<dbReference type="InterPro" id="IPR014710">
    <property type="entry name" value="RmlC-like_jellyroll"/>
</dbReference>
<gene>
    <name evidence="1" type="ORF">SAMN04487910_2673</name>
</gene>
<keyword evidence="2" id="KW-1185">Reference proteome</keyword>
<name>A0A1H7QTG0_AQUAM</name>
<evidence type="ECO:0000313" key="2">
    <source>
        <dbReference type="Proteomes" id="UP000198521"/>
    </source>
</evidence>
<dbReference type="STRING" id="1038014.SAMN04487910_2673"/>
<dbReference type="InterPro" id="IPR018490">
    <property type="entry name" value="cNMP-bd_dom_sf"/>
</dbReference>
<dbReference type="SUPFAM" id="SSF51206">
    <property type="entry name" value="cAMP-binding domain-like"/>
    <property type="match status" value="1"/>
</dbReference>
<dbReference type="AlphaFoldDB" id="A0A1H7QTG0"/>
<accession>A0A1H7QTG0</accession>
<dbReference type="OrthoDB" id="5457083at2"/>
<reference evidence="2" key="1">
    <citation type="submission" date="2016-10" db="EMBL/GenBank/DDBJ databases">
        <authorList>
            <person name="Varghese N."/>
            <person name="Submissions S."/>
        </authorList>
    </citation>
    <scope>NUCLEOTIDE SEQUENCE [LARGE SCALE GENOMIC DNA]</scope>
    <source>
        <strain evidence="2">DSM 25232 / NCIMB 14723 / 92V</strain>
    </source>
</reference>
<dbReference type="Proteomes" id="UP000198521">
    <property type="component" value="Unassembled WGS sequence"/>
</dbReference>
<dbReference type="GO" id="GO:0016301">
    <property type="term" value="F:kinase activity"/>
    <property type="evidence" value="ECO:0007669"/>
    <property type="project" value="UniProtKB-KW"/>
</dbReference>